<evidence type="ECO:0008006" key="6">
    <source>
        <dbReference type="Google" id="ProtNLM"/>
    </source>
</evidence>
<dbReference type="SUPFAM" id="SSF56672">
    <property type="entry name" value="DNA/RNA polymerases"/>
    <property type="match status" value="1"/>
</dbReference>
<protein>
    <recommendedName>
        <fullName evidence="6">BPTI/Kunitz inhibitor domain-containing protein</fullName>
    </recommendedName>
</protein>
<reference evidence="4 5" key="1">
    <citation type="journal article" date="2019" name="Gigascience">
        <title>Whole-genome sequence of the oriental lung fluke Paragonimus westermani.</title>
        <authorList>
            <person name="Oey H."/>
            <person name="Zakrzewski M."/>
            <person name="Narain K."/>
            <person name="Devi K.R."/>
            <person name="Agatsuma T."/>
            <person name="Nawaratna S."/>
            <person name="Gobert G.N."/>
            <person name="Jones M.K."/>
            <person name="Ragan M.A."/>
            <person name="McManus D.P."/>
            <person name="Krause L."/>
        </authorList>
    </citation>
    <scope>NUCLEOTIDE SEQUENCE [LARGE SCALE GENOMIC DNA]</scope>
    <source>
        <strain evidence="4 5">IND2009</strain>
    </source>
</reference>
<evidence type="ECO:0000256" key="1">
    <source>
        <dbReference type="ARBA" id="ARBA00023157"/>
    </source>
</evidence>
<dbReference type="InterPro" id="IPR020901">
    <property type="entry name" value="Prtase_inh_Kunz-CS"/>
</dbReference>
<dbReference type="InterPro" id="IPR036880">
    <property type="entry name" value="Kunitz_BPTI_sf"/>
</dbReference>
<dbReference type="PANTHER" id="PTHR10083:SF374">
    <property type="entry name" value="BPTI_KUNITZ INHIBITOR DOMAIN-CONTAINING PROTEIN"/>
    <property type="match status" value="1"/>
</dbReference>
<evidence type="ECO:0000259" key="2">
    <source>
        <dbReference type="PROSITE" id="PS50279"/>
    </source>
</evidence>
<dbReference type="Proteomes" id="UP000324629">
    <property type="component" value="Unassembled WGS sequence"/>
</dbReference>
<dbReference type="AlphaFoldDB" id="A0A5J4N8X9"/>
<evidence type="ECO:0000313" key="5">
    <source>
        <dbReference type="Proteomes" id="UP000324629"/>
    </source>
</evidence>
<dbReference type="PROSITE" id="PS50279">
    <property type="entry name" value="BPTI_KUNITZ_2"/>
    <property type="match status" value="1"/>
</dbReference>
<evidence type="ECO:0000259" key="3">
    <source>
        <dbReference type="PROSITE" id="PS50878"/>
    </source>
</evidence>
<dbReference type="PRINTS" id="PR00759">
    <property type="entry name" value="BASICPTASE"/>
</dbReference>
<dbReference type="Pfam" id="PF00014">
    <property type="entry name" value="Kunitz_BPTI"/>
    <property type="match status" value="1"/>
</dbReference>
<proteinExistence type="predicted"/>
<dbReference type="SMART" id="SM00131">
    <property type="entry name" value="KU"/>
    <property type="match status" value="1"/>
</dbReference>
<feature type="domain" description="BPTI/Kunitz inhibitor" evidence="2">
    <location>
        <begin position="233"/>
        <end position="283"/>
    </location>
</feature>
<dbReference type="SUPFAM" id="SSF57362">
    <property type="entry name" value="BPTI-like"/>
    <property type="match status" value="1"/>
</dbReference>
<dbReference type="InterPro" id="IPR002223">
    <property type="entry name" value="Kunitz_BPTI"/>
</dbReference>
<dbReference type="CDD" id="cd00109">
    <property type="entry name" value="Kunitz-type"/>
    <property type="match status" value="1"/>
</dbReference>
<organism evidence="4 5">
    <name type="scientific">Paragonimus westermani</name>
    <dbReference type="NCBI Taxonomy" id="34504"/>
    <lineage>
        <taxon>Eukaryota</taxon>
        <taxon>Metazoa</taxon>
        <taxon>Spiralia</taxon>
        <taxon>Lophotrochozoa</taxon>
        <taxon>Platyhelminthes</taxon>
        <taxon>Trematoda</taxon>
        <taxon>Digenea</taxon>
        <taxon>Plagiorchiida</taxon>
        <taxon>Troglotremata</taxon>
        <taxon>Troglotrematidae</taxon>
        <taxon>Paragonimus</taxon>
    </lineage>
</organism>
<gene>
    <name evidence="4" type="ORF">DEA37_0012963</name>
</gene>
<dbReference type="PROSITE" id="PS00280">
    <property type="entry name" value="BPTI_KUNITZ_1"/>
    <property type="match status" value="1"/>
</dbReference>
<accession>A0A5J4N8X9</accession>
<dbReference type="Pfam" id="PF00078">
    <property type="entry name" value="RVT_1"/>
    <property type="match status" value="1"/>
</dbReference>
<sequence>MENTAPGLDKLLPKHLKRMKADVLAGYFNLFFLAQGCPIYLCRSRITLVPKVNNPTSPTDLRPIAVSSTLIRLYYQIGPSFCAPPPPTHYIVDSYRYASVTLGSTVLRSQRRVRQGDPLSPLLFIMAMDGALALSRPELGFQFHDTLVSGFAYADDLIFLAENPTRLSEKLAVAASALELSGLQINTRKTKLMISCGDHKHSVTAISNESIQFGPDTIRSLRVIDTVTYLERCRLPIHIGSCNSNFLMYAFDLKLKKCINFVYTGCGGNGNKFRNKVECDRVCDVQ</sequence>
<dbReference type="GO" id="GO:0004867">
    <property type="term" value="F:serine-type endopeptidase inhibitor activity"/>
    <property type="evidence" value="ECO:0007669"/>
    <property type="project" value="InterPro"/>
</dbReference>
<dbReference type="PROSITE" id="PS50878">
    <property type="entry name" value="RT_POL"/>
    <property type="match status" value="1"/>
</dbReference>
<name>A0A5J4N8X9_9TREM</name>
<evidence type="ECO:0000313" key="4">
    <source>
        <dbReference type="EMBL" id="KAA3672026.1"/>
    </source>
</evidence>
<dbReference type="InterPro" id="IPR043502">
    <property type="entry name" value="DNA/RNA_pol_sf"/>
</dbReference>
<dbReference type="PANTHER" id="PTHR10083">
    <property type="entry name" value="KUNITZ-TYPE PROTEASE INHIBITOR-RELATED"/>
    <property type="match status" value="1"/>
</dbReference>
<dbReference type="InterPro" id="IPR000477">
    <property type="entry name" value="RT_dom"/>
</dbReference>
<feature type="domain" description="Reverse transcriptase" evidence="3">
    <location>
        <begin position="1"/>
        <end position="218"/>
    </location>
</feature>
<dbReference type="Gene3D" id="4.10.410.10">
    <property type="entry name" value="Pancreatic trypsin inhibitor Kunitz domain"/>
    <property type="match status" value="1"/>
</dbReference>
<dbReference type="EMBL" id="QNGE01005465">
    <property type="protein sequence ID" value="KAA3672026.1"/>
    <property type="molecule type" value="Genomic_DNA"/>
</dbReference>
<comment type="caution">
    <text evidence="4">The sequence shown here is derived from an EMBL/GenBank/DDBJ whole genome shotgun (WGS) entry which is preliminary data.</text>
</comment>
<keyword evidence="5" id="KW-1185">Reference proteome</keyword>
<keyword evidence="1" id="KW-1015">Disulfide bond</keyword>
<dbReference type="InterPro" id="IPR050098">
    <property type="entry name" value="TFPI/VKTCI-like"/>
</dbReference>